<dbReference type="PATRIC" id="fig|319652.3.peg.1443"/>
<organism evidence="1 2">
    <name type="scientific">Pediococcus cellicola</name>
    <dbReference type="NCBI Taxonomy" id="319652"/>
    <lineage>
        <taxon>Bacteria</taxon>
        <taxon>Bacillati</taxon>
        <taxon>Bacillota</taxon>
        <taxon>Bacilli</taxon>
        <taxon>Lactobacillales</taxon>
        <taxon>Lactobacillaceae</taxon>
        <taxon>Pediococcus</taxon>
    </lineage>
</organism>
<dbReference type="AlphaFoldDB" id="A0A0R2ITK3"/>
<gene>
    <name evidence="1" type="ORF">IV80_GL001427</name>
</gene>
<keyword evidence="2" id="KW-1185">Reference proteome</keyword>
<name>A0A0R2ITK3_9LACO</name>
<sequence>MNYRIIKKYIASHLATPTASLTEVTDPQAGIIFKNGDNSSFFYLDDNDSNSFFEKHGELQYKHTYDANTHDFTTVTL</sequence>
<dbReference type="EMBL" id="JQBR01000005">
    <property type="protein sequence ID" value="KRN66181.1"/>
    <property type="molecule type" value="Genomic_DNA"/>
</dbReference>
<protein>
    <submittedName>
        <fullName evidence="1">Uncharacterized protein</fullName>
    </submittedName>
</protein>
<evidence type="ECO:0000313" key="1">
    <source>
        <dbReference type="EMBL" id="KRN66181.1"/>
    </source>
</evidence>
<comment type="caution">
    <text evidence="1">The sequence shown here is derived from an EMBL/GenBank/DDBJ whole genome shotgun (WGS) entry which is preliminary data.</text>
</comment>
<accession>A0A0R2ITK3</accession>
<reference evidence="1 2" key="1">
    <citation type="journal article" date="2015" name="Genome Announc.">
        <title>Expanding the biotechnology potential of lactobacilli through comparative genomics of 213 strains and associated genera.</title>
        <authorList>
            <person name="Sun Z."/>
            <person name="Harris H.M."/>
            <person name="McCann A."/>
            <person name="Guo C."/>
            <person name="Argimon S."/>
            <person name="Zhang W."/>
            <person name="Yang X."/>
            <person name="Jeffery I.B."/>
            <person name="Cooney J.C."/>
            <person name="Kagawa T.F."/>
            <person name="Liu W."/>
            <person name="Song Y."/>
            <person name="Salvetti E."/>
            <person name="Wrobel A."/>
            <person name="Rasinkangas P."/>
            <person name="Parkhill J."/>
            <person name="Rea M.C."/>
            <person name="O'Sullivan O."/>
            <person name="Ritari J."/>
            <person name="Douillard F.P."/>
            <person name="Paul Ross R."/>
            <person name="Yang R."/>
            <person name="Briner A.E."/>
            <person name="Felis G.E."/>
            <person name="de Vos W.M."/>
            <person name="Barrangou R."/>
            <person name="Klaenhammer T.R."/>
            <person name="Caufield P.W."/>
            <person name="Cui Y."/>
            <person name="Zhang H."/>
            <person name="O'Toole P.W."/>
        </authorList>
    </citation>
    <scope>NUCLEOTIDE SEQUENCE [LARGE SCALE GENOMIC DNA]</scope>
    <source>
        <strain evidence="1 2">DSM 17757</strain>
    </source>
</reference>
<dbReference type="OrthoDB" id="2248646at2"/>
<evidence type="ECO:0000313" key="2">
    <source>
        <dbReference type="Proteomes" id="UP000051568"/>
    </source>
</evidence>
<dbReference type="Proteomes" id="UP000051568">
    <property type="component" value="Unassembled WGS sequence"/>
</dbReference>
<proteinExistence type="predicted"/>
<dbReference type="RefSeq" id="WP_057750781.1">
    <property type="nucleotide sequence ID" value="NZ_BJVH01000005.1"/>
</dbReference>